<evidence type="ECO:0000313" key="2">
    <source>
        <dbReference type="EMBL" id="KGX94050.1"/>
    </source>
</evidence>
<accession>A0A0A5GSE1</accession>
<dbReference type="EMBL" id="AVPE01000001">
    <property type="protein sequence ID" value="KGX94050.1"/>
    <property type="molecule type" value="Genomic_DNA"/>
</dbReference>
<dbReference type="STRING" id="1385510.GCA_000425205_00388"/>
<keyword evidence="1" id="KW-0472">Membrane</keyword>
<name>A0A0A5GSE1_9BACI</name>
<keyword evidence="1" id="KW-0812">Transmembrane</keyword>
<keyword evidence="1" id="KW-1133">Transmembrane helix</keyword>
<feature type="transmembrane region" description="Helical" evidence="1">
    <location>
        <begin position="29"/>
        <end position="49"/>
    </location>
</feature>
<comment type="caution">
    <text evidence="2">The sequence shown here is derived from an EMBL/GenBank/DDBJ whole genome shotgun (WGS) entry which is preliminary data.</text>
</comment>
<feature type="transmembrane region" description="Helical" evidence="1">
    <location>
        <begin position="5"/>
        <end position="23"/>
    </location>
</feature>
<organism evidence="2 3">
    <name type="scientific">Pontibacillus halophilus JSM 076056 = DSM 19796</name>
    <dbReference type="NCBI Taxonomy" id="1385510"/>
    <lineage>
        <taxon>Bacteria</taxon>
        <taxon>Bacillati</taxon>
        <taxon>Bacillota</taxon>
        <taxon>Bacilli</taxon>
        <taxon>Bacillales</taxon>
        <taxon>Bacillaceae</taxon>
        <taxon>Pontibacillus</taxon>
    </lineage>
</organism>
<sequence>MRFTTIINILVTSSLIILGSILGGNLNNFLYVFWICALIFYAVIIQVSINKIQDKDSELNIERAKMSAFLIRKDTNNQHSAIQCSFYPKNNGGKILKNRRVSVDIYTNSTVNLASHPEVKLTLDKECSIYINNQPLNSVLYAGRYDYYLRNSLLNSLEDRYFKYSFEIEFHNIGEHIFKIETSNGEYINEVSNSINVVSG</sequence>
<reference evidence="2 3" key="1">
    <citation type="submission" date="2013-08" db="EMBL/GenBank/DDBJ databases">
        <authorList>
            <person name="Huang J."/>
            <person name="Wang G."/>
        </authorList>
    </citation>
    <scope>NUCLEOTIDE SEQUENCE [LARGE SCALE GENOMIC DNA]</scope>
    <source>
        <strain evidence="2 3">JSM 076056</strain>
    </source>
</reference>
<evidence type="ECO:0000313" key="3">
    <source>
        <dbReference type="Proteomes" id="UP000030528"/>
    </source>
</evidence>
<protein>
    <submittedName>
        <fullName evidence="2">Uncharacterized protein</fullName>
    </submittedName>
</protein>
<gene>
    <name evidence="2" type="ORF">N781_00450</name>
</gene>
<evidence type="ECO:0000256" key="1">
    <source>
        <dbReference type="SAM" id="Phobius"/>
    </source>
</evidence>
<keyword evidence="3" id="KW-1185">Reference proteome</keyword>
<proteinExistence type="predicted"/>
<dbReference type="Proteomes" id="UP000030528">
    <property type="component" value="Unassembled WGS sequence"/>
</dbReference>
<dbReference type="AlphaFoldDB" id="A0A0A5GSE1"/>